<sequence length="307" mass="33655">MKSGGEKGFAEWQRHFAELAPGLATYYWADPSFDRAQADYALVWEPEPGALAAMPNLRCIFSSGAGVDHVVHDPAFPKHIPLYRMTPGAAAQRMGEFVCWAVLHLLRDGPRIEAQSREKKWEEFERPSASEMRVGVMGLGALGARAAEMLVALGFQVAGWSRSAKDIAGVESFSGEEGFAPFLARTDILVCLLPSTPATRHILSAPLFAQLPRGAMLVNVARGAHQKMEDVIAALDDGTLSYALIDVFEKEPLPQDSPAWTHPRLVVTPHVASTPNKRERATHVLHLIQEIEAGREPPSRFNPETGY</sequence>
<evidence type="ECO:0000313" key="4">
    <source>
        <dbReference type="EMBL" id="RVT96394.1"/>
    </source>
</evidence>
<dbReference type="OrthoDB" id="9787219at2"/>
<dbReference type="InterPro" id="IPR036291">
    <property type="entry name" value="NAD(P)-bd_dom_sf"/>
</dbReference>
<comment type="caution">
    <text evidence="4">The sequence shown here is derived from an EMBL/GenBank/DDBJ whole genome shotgun (WGS) entry which is preliminary data.</text>
</comment>
<evidence type="ECO:0000313" key="5">
    <source>
        <dbReference type="Proteomes" id="UP000282957"/>
    </source>
</evidence>
<gene>
    <name evidence="4" type="ORF">EOD42_12220</name>
</gene>
<dbReference type="PANTHER" id="PTHR43333:SF1">
    <property type="entry name" value="D-ISOMER SPECIFIC 2-HYDROXYACID DEHYDROGENASE NAD-BINDING DOMAIN-CONTAINING PROTEIN"/>
    <property type="match status" value="1"/>
</dbReference>
<keyword evidence="1" id="KW-0560">Oxidoreductase</keyword>
<protein>
    <submittedName>
        <fullName evidence="4">Glyoxylate/hydroxypyruvate reductase A</fullName>
    </submittedName>
</protein>
<evidence type="ECO:0000256" key="2">
    <source>
        <dbReference type="ARBA" id="ARBA00023027"/>
    </source>
</evidence>
<dbReference type="SUPFAM" id="SSF51735">
    <property type="entry name" value="NAD(P)-binding Rossmann-fold domains"/>
    <property type="match status" value="1"/>
</dbReference>
<keyword evidence="2" id="KW-0520">NAD</keyword>
<dbReference type="GO" id="GO:0051287">
    <property type="term" value="F:NAD binding"/>
    <property type="evidence" value="ECO:0007669"/>
    <property type="project" value="InterPro"/>
</dbReference>
<dbReference type="InterPro" id="IPR006140">
    <property type="entry name" value="D-isomer_DH_NAD-bd"/>
</dbReference>
<dbReference type="Pfam" id="PF02826">
    <property type="entry name" value="2-Hacid_dh_C"/>
    <property type="match status" value="1"/>
</dbReference>
<reference evidence="4 5" key="1">
    <citation type="submission" date="2019-01" db="EMBL/GenBank/DDBJ databases">
        <authorList>
            <person name="Chen W.-M."/>
        </authorList>
    </citation>
    <scope>NUCLEOTIDE SEQUENCE [LARGE SCALE GENOMIC DNA]</scope>
    <source>
        <strain evidence="4 5">CCP-6</strain>
    </source>
</reference>
<proteinExistence type="predicted"/>
<dbReference type="AlphaFoldDB" id="A0A437MFG2"/>
<evidence type="ECO:0000256" key="1">
    <source>
        <dbReference type="ARBA" id="ARBA00023002"/>
    </source>
</evidence>
<dbReference type="EMBL" id="SACL01000004">
    <property type="protein sequence ID" value="RVT96394.1"/>
    <property type="molecule type" value="Genomic_DNA"/>
</dbReference>
<dbReference type="SUPFAM" id="SSF52283">
    <property type="entry name" value="Formate/glycerate dehydrogenase catalytic domain-like"/>
    <property type="match status" value="1"/>
</dbReference>
<accession>A0A437MFG2</accession>
<keyword evidence="5" id="KW-1185">Reference proteome</keyword>
<dbReference type="Proteomes" id="UP000282957">
    <property type="component" value="Unassembled WGS sequence"/>
</dbReference>
<name>A0A437MFG2_9PROT</name>
<feature type="domain" description="D-isomer specific 2-hydroxyacid dehydrogenase NAD-binding" evidence="3">
    <location>
        <begin position="100"/>
        <end position="272"/>
    </location>
</feature>
<dbReference type="GO" id="GO:0016491">
    <property type="term" value="F:oxidoreductase activity"/>
    <property type="evidence" value="ECO:0007669"/>
    <property type="project" value="UniProtKB-KW"/>
</dbReference>
<organism evidence="4 5">
    <name type="scientific">Rhodovarius crocodyli</name>
    <dbReference type="NCBI Taxonomy" id="1979269"/>
    <lineage>
        <taxon>Bacteria</taxon>
        <taxon>Pseudomonadati</taxon>
        <taxon>Pseudomonadota</taxon>
        <taxon>Alphaproteobacteria</taxon>
        <taxon>Acetobacterales</taxon>
        <taxon>Roseomonadaceae</taxon>
        <taxon>Rhodovarius</taxon>
    </lineage>
</organism>
<dbReference type="CDD" id="cd12164">
    <property type="entry name" value="GDH_like_2"/>
    <property type="match status" value="1"/>
</dbReference>
<dbReference type="Gene3D" id="3.40.50.720">
    <property type="entry name" value="NAD(P)-binding Rossmann-like Domain"/>
    <property type="match status" value="2"/>
</dbReference>
<dbReference type="PANTHER" id="PTHR43333">
    <property type="entry name" value="2-HACID_DH_C DOMAIN-CONTAINING PROTEIN"/>
    <property type="match status" value="1"/>
</dbReference>
<evidence type="ECO:0000259" key="3">
    <source>
        <dbReference type="Pfam" id="PF02826"/>
    </source>
</evidence>
<keyword evidence="4" id="KW-0670">Pyruvate</keyword>